<dbReference type="InterPro" id="IPR013083">
    <property type="entry name" value="Znf_RING/FYVE/PHD"/>
</dbReference>
<feature type="region of interest" description="Disordered" evidence="2">
    <location>
        <begin position="178"/>
        <end position="197"/>
    </location>
</feature>
<dbReference type="PROSITE" id="PS50089">
    <property type="entry name" value="ZF_RING_2"/>
    <property type="match status" value="1"/>
</dbReference>
<keyword evidence="5" id="KW-1185">Reference proteome</keyword>
<feature type="region of interest" description="Disordered" evidence="2">
    <location>
        <begin position="214"/>
        <end position="250"/>
    </location>
</feature>
<evidence type="ECO:0000256" key="1">
    <source>
        <dbReference type="PROSITE-ProRule" id="PRU00175"/>
    </source>
</evidence>
<feature type="domain" description="RING-type" evidence="3">
    <location>
        <begin position="828"/>
        <end position="867"/>
    </location>
</feature>
<sequence length="880" mass="99987">MASSQVEIASSSPFGLVLRDRNHRGDGCRESNVVNKATQAALQRNIKNFVMDHLNMSMSMSDENNSPHWVSNNDNNHDHQHHRRHHHRRHHNLHLSSTSHGIDTDESSLSSLISPRHTQILDRWAAKQAREIVSNLESEAGLLSMDDNNKELGNKCIDISNLAASSLVQIWEKRIGGSKPETNAASNGAKNDAAASNCESEAGESSCALANEDWESHSDDQSFSSPQSRWSSCETATSEDRERERDRERDRVSVADIIKRLTTTSVHGDDNESEGFVSSVASSPCRDLAPENLDRRAFALMIGAPGKIRGRRVFTDMLMQLERDRRGELNHLAERRAVSRFPQKGRIQSLLRLRLLQRNAAAENDHLSQQKSTLSRQNKRPQESAIVMEKLREKFNTRVVEHRNADQAEAAHPTMSRTQTVTDPVPSDKSAAATQPSKGICNQTVVRETANSSRESTQVTISETNADQNKEKEHSSSHVTLQETYADAHNDDCYETPRATISVADSGHNEIANEAESSEQQQAVDLVETKYEDAMEVGDARDQHFDESNYDDIFDEVEAMDQSYDATSYDWISEISRPRSYWEERRQAWYKEILDTASENEDIRVLLERKTVSTFLSSSFRPTMDRLMNSHKGTQTQLVNCQDDEDDSSQILMAYLQERMRSAKAPQEDEQERGEEEEKQDKRQNAREEQERCHEDVEHFQQSSSPCPSRTWSYKDNETCDDSVYACPSASAYSPPHSQPSHCQSSYQNNTRSSSPPNHHSIEMELIYDLRGQMQQLHREMFELRKTIKSCIDMQMQMQMQLQQQSMVQTVNKEENRTDKKSPKKGNCCICHEEKADSILYRCGHMCACLKCANELQWNGGKCPICRAKILDVVRVCIDA</sequence>
<gene>
    <name evidence="4" type="ORF">PIB30_005261</name>
</gene>
<feature type="region of interest" description="Disordered" evidence="2">
    <location>
        <begin position="404"/>
        <end position="479"/>
    </location>
</feature>
<keyword evidence="1" id="KW-0479">Metal-binding</keyword>
<feature type="compositionally biased region" description="Polar residues" evidence="2">
    <location>
        <begin position="432"/>
        <end position="467"/>
    </location>
</feature>
<dbReference type="InterPro" id="IPR001841">
    <property type="entry name" value="Znf_RING"/>
</dbReference>
<feature type="compositionally biased region" description="Polar residues" evidence="2">
    <location>
        <begin position="96"/>
        <end position="110"/>
    </location>
</feature>
<reference evidence="4 5" key="1">
    <citation type="journal article" date="2023" name="Plants (Basel)">
        <title>Bridging the Gap: Combining Genomics and Transcriptomics Approaches to Understand Stylosanthes scabra, an Orphan Legume from the Brazilian Caatinga.</title>
        <authorList>
            <person name="Ferreira-Neto J.R.C."/>
            <person name="da Silva M.D."/>
            <person name="Binneck E."/>
            <person name="de Melo N.F."/>
            <person name="da Silva R.H."/>
            <person name="de Melo A.L.T.M."/>
            <person name="Pandolfi V."/>
            <person name="Bustamante F.O."/>
            <person name="Brasileiro-Vidal A.C."/>
            <person name="Benko-Iseppon A.M."/>
        </authorList>
    </citation>
    <scope>NUCLEOTIDE SEQUENCE [LARGE SCALE GENOMIC DNA]</scope>
    <source>
        <tissue evidence="4">Leaves</tissue>
    </source>
</reference>
<protein>
    <recommendedName>
        <fullName evidence="3">RING-type domain-containing protein</fullName>
    </recommendedName>
</protein>
<feature type="region of interest" description="Disordered" evidence="2">
    <location>
        <begin position="77"/>
        <end position="110"/>
    </location>
</feature>
<dbReference type="SUPFAM" id="SSF57850">
    <property type="entry name" value="RING/U-box"/>
    <property type="match status" value="1"/>
</dbReference>
<dbReference type="Gene3D" id="3.30.40.10">
    <property type="entry name" value="Zinc/RING finger domain, C3HC4 (zinc finger)"/>
    <property type="match status" value="1"/>
</dbReference>
<feature type="region of interest" description="Disordered" evidence="2">
    <location>
        <begin position="660"/>
        <end position="712"/>
    </location>
</feature>
<feature type="region of interest" description="Disordered" evidence="2">
    <location>
        <begin position="363"/>
        <end position="383"/>
    </location>
</feature>
<feature type="compositionally biased region" description="Low complexity" evidence="2">
    <location>
        <begin position="183"/>
        <end position="197"/>
    </location>
</feature>
<proteinExistence type="predicted"/>
<dbReference type="Proteomes" id="UP001341840">
    <property type="component" value="Unassembled WGS sequence"/>
</dbReference>
<name>A0ABU6T4R2_9FABA</name>
<dbReference type="Pfam" id="PF13920">
    <property type="entry name" value="zf-C3HC4_3"/>
    <property type="match status" value="1"/>
</dbReference>
<dbReference type="PANTHER" id="PTHR47820">
    <property type="entry name" value="BNAC05G24000D PROTEIN"/>
    <property type="match status" value="1"/>
</dbReference>
<dbReference type="CDD" id="cd16647">
    <property type="entry name" value="mRING-HC-C3HC5_NEU1"/>
    <property type="match status" value="1"/>
</dbReference>
<accession>A0ABU6T4R2</accession>
<evidence type="ECO:0000313" key="4">
    <source>
        <dbReference type="EMBL" id="MED6143345.1"/>
    </source>
</evidence>
<feature type="compositionally biased region" description="Basic and acidic residues" evidence="2">
    <location>
        <begin position="679"/>
        <end position="699"/>
    </location>
</feature>
<comment type="caution">
    <text evidence="4">The sequence shown here is derived from an EMBL/GenBank/DDBJ whole genome shotgun (WGS) entry which is preliminary data.</text>
</comment>
<feature type="compositionally biased region" description="Acidic residues" evidence="2">
    <location>
        <begin position="668"/>
        <end position="678"/>
    </location>
</feature>
<evidence type="ECO:0000259" key="3">
    <source>
        <dbReference type="PROSITE" id="PS50089"/>
    </source>
</evidence>
<evidence type="ECO:0000313" key="5">
    <source>
        <dbReference type="Proteomes" id="UP001341840"/>
    </source>
</evidence>
<organism evidence="4 5">
    <name type="scientific">Stylosanthes scabra</name>
    <dbReference type="NCBI Taxonomy" id="79078"/>
    <lineage>
        <taxon>Eukaryota</taxon>
        <taxon>Viridiplantae</taxon>
        <taxon>Streptophyta</taxon>
        <taxon>Embryophyta</taxon>
        <taxon>Tracheophyta</taxon>
        <taxon>Spermatophyta</taxon>
        <taxon>Magnoliopsida</taxon>
        <taxon>eudicotyledons</taxon>
        <taxon>Gunneridae</taxon>
        <taxon>Pentapetalae</taxon>
        <taxon>rosids</taxon>
        <taxon>fabids</taxon>
        <taxon>Fabales</taxon>
        <taxon>Fabaceae</taxon>
        <taxon>Papilionoideae</taxon>
        <taxon>50 kb inversion clade</taxon>
        <taxon>dalbergioids sensu lato</taxon>
        <taxon>Dalbergieae</taxon>
        <taxon>Pterocarpus clade</taxon>
        <taxon>Stylosanthes</taxon>
    </lineage>
</organism>
<feature type="compositionally biased region" description="Low complexity" evidence="2">
    <location>
        <begin position="733"/>
        <end position="748"/>
    </location>
</feature>
<dbReference type="PANTHER" id="PTHR47820:SF3">
    <property type="entry name" value="OS07G0499800 PROTEIN"/>
    <property type="match status" value="1"/>
</dbReference>
<evidence type="ECO:0000256" key="2">
    <source>
        <dbReference type="SAM" id="MobiDB-lite"/>
    </source>
</evidence>
<feature type="compositionally biased region" description="Polar residues" evidence="2">
    <location>
        <begin position="700"/>
        <end position="712"/>
    </location>
</feature>
<keyword evidence="1" id="KW-0862">Zinc</keyword>
<feature type="compositionally biased region" description="Basic residues" evidence="2">
    <location>
        <begin position="79"/>
        <end position="93"/>
    </location>
</feature>
<feature type="compositionally biased region" description="Low complexity" evidence="2">
    <location>
        <begin position="222"/>
        <end position="232"/>
    </location>
</feature>
<keyword evidence="1" id="KW-0863">Zinc-finger</keyword>
<feature type="compositionally biased region" description="Basic and acidic residues" evidence="2">
    <location>
        <begin position="238"/>
        <end position="250"/>
    </location>
</feature>
<dbReference type="EMBL" id="JASCZI010090631">
    <property type="protein sequence ID" value="MED6143345.1"/>
    <property type="molecule type" value="Genomic_DNA"/>
</dbReference>
<feature type="region of interest" description="Disordered" evidence="2">
    <location>
        <begin position="730"/>
        <end position="759"/>
    </location>
</feature>
<feature type="compositionally biased region" description="Polar residues" evidence="2">
    <location>
        <begin position="749"/>
        <end position="758"/>
    </location>
</feature>